<comment type="similarity">
    <text evidence="2">Belongs to the GTP cyclohydrolase I family.</text>
</comment>
<dbReference type="SUPFAM" id="SSF55620">
    <property type="entry name" value="Tetrahydrobiopterin biosynthesis enzymes-like"/>
    <property type="match status" value="1"/>
</dbReference>
<dbReference type="GO" id="GO:0003934">
    <property type="term" value="F:GTP cyclohydrolase I activity"/>
    <property type="evidence" value="ECO:0007669"/>
    <property type="project" value="UniProtKB-EC"/>
</dbReference>
<dbReference type="GO" id="GO:0008270">
    <property type="term" value="F:zinc ion binding"/>
    <property type="evidence" value="ECO:0007669"/>
    <property type="project" value="TreeGrafter"/>
</dbReference>
<dbReference type="RefSeq" id="XP_040668126.1">
    <property type="nucleotide sequence ID" value="XM_040815918.1"/>
</dbReference>
<dbReference type="GO" id="GO:0046656">
    <property type="term" value="P:folic acid biosynthetic process"/>
    <property type="evidence" value="ECO:0007669"/>
    <property type="project" value="UniProtKB-KW"/>
</dbReference>
<dbReference type="VEuPathDB" id="FungiDB:ASPVEDRAFT_669382"/>
<organism evidence="9 10">
    <name type="scientific">Aspergillus versicolor CBS 583.65</name>
    <dbReference type="NCBI Taxonomy" id="1036611"/>
    <lineage>
        <taxon>Eukaryota</taxon>
        <taxon>Fungi</taxon>
        <taxon>Dikarya</taxon>
        <taxon>Ascomycota</taxon>
        <taxon>Pezizomycotina</taxon>
        <taxon>Eurotiomycetes</taxon>
        <taxon>Eurotiomycetidae</taxon>
        <taxon>Eurotiales</taxon>
        <taxon>Aspergillaceae</taxon>
        <taxon>Aspergillus</taxon>
        <taxon>Aspergillus subgen. Nidulantes</taxon>
    </lineage>
</organism>
<dbReference type="EC" id="3.5.4.16" evidence="3"/>
<dbReference type="AlphaFoldDB" id="A0A1L9PLG0"/>
<dbReference type="Pfam" id="PF01227">
    <property type="entry name" value="GTP_cyclohydroI"/>
    <property type="match status" value="1"/>
</dbReference>
<dbReference type="GO" id="GO:0005525">
    <property type="term" value="F:GTP binding"/>
    <property type="evidence" value="ECO:0007669"/>
    <property type="project" value="TreeGrafter"/>
</dbReference>
<evidence type="ECO:0000256" key="3">
    <source>
        <dbReference type="ARBA" id="ARBA00012715"/>
    </source>
</evidence>
<evidence type="ECO:0000256" key="1">
    <source>
        <dbReference type="ARBA" id="ARBA00005080"/>
    </source>
</evidence>
<evidence type="ECO:0000256" key="5">
    <source>
        <dbReference type="ARBA" id="ARBA00022801"/>
    </source>
</evidence>
<evidence type="ECO:0000256" key="6">
    <source>
        <dbReference type="ARBA" id="ARBA00022909"/>
    </source>
</evidence>
<dbReference type="InterPro" id="IPR001474">
    <property type="entry name" value="GTP_CycHdrlase_I"/>
</dbReference>
<dbReference type="InterPro" id="IPR020602">
    <property type="entry name" value="GTP_CycHdrlase_I_dom"/>
</dbReference>
<keyword evidence="5" id="KW-0378">Hydrolase</keyword>
<dbReference type="Proteomes" id="UP000184073">
    <property type="component" value="Unassembled WGS sequence"/>
</dbReference>
<sequence>MAEVYSRRLQVQERPTQQVAQVINTILNPEGVAVIVECAHMCMAMRGVQKPRATTITQSKIGVFQEDRAVDDRFHSLAASYALVRITGEWWTSRWASKFTKDQG</sequence>
<gene>
    <name evidence="9" type="ORF">ASPVEDRAFT_669382</name>
</gene>
<accession>A0A1L9PLG0</accession>
<reference evidence="10" key="1">
    <citation type="journal article" date="2017" name="Genome Biol.">
        <title>Comparative genomics reveals high biological diversity and specific adaptations in the industrially and medically important fungal genus Aspergillus.</title>
        <authorList>
            <person name="de Vries R.P."/>
            <person name="Riley R."/>
            <person name="Wiebenga A."/>
            <person name="Aguilar-Osorio G."/>
            <person name="Amillis S."/>
            <person name="Uchima C.A."/>
            <person name="Anderluh G."/>
            <person name="Asadollahi M."/>
            <person name="Askin M."/>
            <person name="Barry K."/>
            <person name="Battaglia E."/>
            <person name="Bayram O."/>
            <person name="Benocci T."/>
            <person name="Braus-Stromeyer S.A."/>
            <person name="Caldana C."/>
            <person name="Canovas D."/>
            <person name="Cerqueira G.C."/>
            <person name="Chen F."/>
            <person name="Chen W."/>
            <person name="Choi C."/>
            <person name="Clum A."/>
            <person name="Dos Santos R.A."/>
            <person name="Damasio A.R."/>
            <person name="Diallinas G."/>
            <person name="Emri T."/>
            <person name="Fekete E."/>
            <person name="Flipphi M."/>
            <person name="Freyberg S."/>
            <person name="Gallo A."/>
            <person name="Gournas C."/>
            <person name="Habgood R."/>
            <person name="Hainaut M."/>
            <person name="Harispe M.L."/>
            <person name="Henrissat B."/>
            <person name="Hilden K.S."/>
            <person name="Hope R."/>
            <person name="Hossain A."/>
            <person name="Karabika E."/>
            <person name="Karaffa L."/>
            <person name="Karanyi Z."/>
            <person name="Krasevec N."/>
            <person name="Kuo A."/>
            <person name="Kusch H."/>
            <person name="LaButti K."/>
            <person name="Lagendijk E.L."/>
            <person name="Lapidus A."/>
            <person name="Levasseur A."/>
            <person name="Lindquist E."/>
            <person name="Lipzen A."/>
            <person name="Logrieco A.F."/>
            <person name="MacCabe A."/>
            <person name="Maekelae M.R."/>
            <person name="Malavazi I."/>
            <person name="Melin P."/>
            <person name="Meyer V."/>
            <person name="Mielnichuk N."/>
            <person name="Miskei M."/>
            <person name="Molnar A.P."/>
            <person name="Mule G."/>
            <person name="Ngan C.Y."/>
            <person name="Orejas M."/>
            <person name="Orosz E."/>
            <person name="Ouedraogo J.P."/>
            <person name="Overkamp K.M."/>
            <person name="Park H.-S."/>
            <person name="Perrone G."/>
            <person name="Piumi F."/>
            <person name="Punt P.J."/>
            <person name="Ram A.F."/>
            <person name="Ramon A."/>
            <person name="Rauscher S."/>
            <person name="Record E."/>
            <person name="Riano-Pachon D.M."/>
            <person name="Robert V."/>
            <person name="Roehrig J."/>
            <person name="Ruller R."/>
            <person name="Salamov A."/>
            <person name="Salih N.S."/>
            <person name="Samson R.A."/>
            <person name="Sandor E."/>
            <person name="Sanguinetti M."/>
            <person name="Schuetze T."/>
            <person name="Sepcic K."/>
            <person name="Shelest E."/>
            <person name="Sherlock G."/>
            <person name="Sophianopoulou V."/>
            <person name="Squina F.M."/>
            <person name="Sun H."/>
            <person name="Susca A."/>
            <person name="Todd R.B."/>
            <person name="Tsang A."/>
            <person name="Unkles S.E."/>
            <person name="van de Wiele N."/>
            <person name="van Rossen-Uffink D."/>
            <person name="Oliveira J.V."/>
            <person name="Vesth T.C."/>
            <person name="Visser J."/>
            <person name="Yu J.-H."/>
            <person name="Zhou M."/>
            <person name="Andersen M.R."/>
            <person name="Archer D.B."/>
            <person name="Baker S.E."/>
            <person name="Benoit I."/>
            <person name="Brakhage A.A."/>
            <person name="Braus G.H."/>
            <person name="Fischer R."/>
            <person name="Frisvad J.C."/>
            <person name="Goldman G.H."/>
            <person name="Houbraken J."/>
            <person name="Oakley B."/>
            <person name="Pocsi I."/>
            <person name="Scazzocchio C."/>
            <person name="Seiboth B."/>
            <person name="vanKuyk P.A."/>
            <person name="Wortman J."/>
            <person name="Dyer P.S."/>
            <person name="Grigoriev I.V."/>
        </authorList>
    </citation>
    <scope>NUCLEOTIDE SEQUENCE [LARGE SCALE GENOMIC DNA]</scope>
    <source>
        <strain evidence="10">CBS 583.65</strain>
    </source>
</reference>
<dbReference type="GO" id="GO:0006729">
    <property type="term" value="P:tetrahydrobiopterin biosynthetic process"/>
    <property type="evidence" value="ECO:0007669"/>
    <property type="project" value="TreeGrafter"/>
</dbReference>
<evidence type="ECO:0000313" key="10">
    <source>
        <dbReference type="Proteomes" id="UP000184073"/>
    </source>
</evidence>
<keyword evidence="6" id="KW-0289">Folate biosynthesis</keyword>
<proteinExistence type="inferred from homology"/>
<evidence type="ECO:0000256" key="4">
    <source>
        <dbReference type="ARBA" id="ARBA00017272"/>
    </source>
</evidence>
<comment type="pathway">
    <text evidence="1">Cofactor biosynthesis; 7,8-dihydroneopterin triphosphate biosynthesis; 7,8-dihydroneopterin triphosphate from GTP: step 1/1.</text>
</comment>
<dbReference type="OrthoDB" id="4966at2759"/>
<dbReference type="PANTHER" id="PTHR11109">
    <property type="entry name" value="GTP CYCLOHYDROLASE I"/>
    <property type="match status" value="1"/>
</dbReference>
<dbReference type="EMBL" id="KV878129">
    <property type="protein sequence ID" value="OJJ02364.1"/>
    <property type="molecule type" value="Genomic_DNA"/>
</dbReference>
<dbReference type="GO" id="GO:0046654">
    <property type="term" value="P:tetrahydrofolate biosynthetic process"/>
    <property type="evidence" value="ECO:0007669"/>
    <property type="project" value="InterPro"/>
</dbReference>
<dbReference type="GO" id="GO:0005737">
    <property type="term" value="C:cytoplasm"/>
    <property type="evidence" value="ECO:0007669"/>
    <property type="project" value="TreeGrafter"/>
</dbReference>
<dbReference type="GeneID" id="63731429"/>
<evidence type="ECO:0000313" key="9">
    <source>
        <dbReference type="EMBL" id="OJJ02364.1"/>
    </source>
</evidence>
<dbReference type="STRING" id="1036611.A0A1L9PLG0"/>
<evidence type="ECO:0000259" key="8">
    <source>
        <dbReference type="Pfam" id="PF01227"/>
    </source>
</evidence>
<name>A0A1L9PLG0_ASPVE</name>
<keyword evidence="10" id="KW-1185">Reference proteome</keyword>
<feature type="domain" description="GTP cyclohydrolase I" evidence="8">
    <location>
        <begin position="2"/>
        <end position="77"/>
    </location>
</feature>
<evidence type="ECO:0000256" key="7">
    <source>
        <dbReference type="ARBA" id="ARBA00030854"/>
    </source>
</evidence>
<evidence type="ECO:0000256" key="2">
    <source>
        <dbReference type="ARBA" id="ARBA00008085"/>
    </source>
</evidence>
<dbReference type="InterPro" id="IPR043133">
    <property type="entry name" value="GTP-CH-I_C/QueF"/>
</dbReference>
<protein>
    <recommendedName>
        <fullName evidence="4">GTP cyclohydrolase 1</fullName>
        <ecNumber evidence="3">3.5.4.16</ecNumber>
    </recommendedName>
    <alternativeName>
        <fullName evidence="7">GTP cyclohydrolase I</fullName>
    </alternativeName>
</protein>
<dbReference type="PANTHER" id="PTHR11109:SF7">
    <property type="entry name" value="GTP CYCLOHYDROLASE 1"/>
    <property type="match status" value="1"/>
</dbReference>
<dbReference type="Gene3D" id="3.30.1130.10">
    <property type="match status" value="1"/>
</dbReference>
<dbReference type="UniPathway" id="UPA00848">
    <property type="reaction ID" value="UER00151"/>
</dbReference>